<dbReference type="EMBL" id="JXTB01000083">
    <property type="protein sequence ID" value="PON66026.1"/>
    <property type="molecule type" value="Genomic_DNA"/>
</dbReference>
<comment type="caution">
    <text evidence="1">The sequence shown here is derived from an EMBL/GenBank/DDBJ whole genome shotgun (WGS) entry which is preliminary data.</text>
</comment>
<protein>
    <submittedName>
        <fullName evidence="1">Uncharacterized protein</fullName>
    </submittedName>
</protein>
<gene>
    <name evidence="1" type="ORF">PanWU01x14_112530</name>
</gene>
<proteinExistence type="predicted"/>
<accession>A0A2P5CYB9</accession>
<evidence type="ECO:0000313" key="1">
    <source>
        <dbReference type="EMBL" id="PON66026.1"/>
    </source>
</evidence>
<dbReference type="Proteomes" id="UP000237105">
    <property type="component" value="Unassembled WGS sequence"/>
</dbReference>
<reference evidence="2" key="1">
    <citation type="submission" date="2016-06" db="EMBL/GenBank/DDBJ databases">
        <title>Parallel loss of symbiosis genes in relatives of nitrogen-fixing non-legume Parasponia.</title>
        <authorList>
            <person name="Van Velzen R."/>
            <person name="Holmer R."/>
            <person name="Bu F."/>
            <person name="Rutten L."/>
            <person name="Van Zeijl A."/>
            <person name="Liu W."/>
            <person name="Santuari L."/>
            <person name="Cao Q."/>
            <person name="Sharma T."/>
            <person name="Shen D."/>
            <person name="Roswanjaya Y."/>
            <person name="Wardhani T."/>
            <person name="Kalhor M.S."/>
            <person name="Jansen J."/>
            <person name="Van den Hoogen J."/>
            <person name="Gungor B."/>
            <person name="Hartog M."/>
            <person name="Hontelez J."/>
            <person name="Verver J."/>
            <person name="Yang W.-C."/>
            <person name="Schijlen E."/>
            <person name="Repin R."/>
            <person name="Schilthuizen M."/>
            <person name="Schranz E."/>
            <person name="Heidstra R."/>
            <person name="Miyata K."/>
            <person name="Fedorova E."/>
            <person name="Kohlen W."/>
            <person name="Bisseling T."/>
            <person name="Smit S."/>
            <person name="Geurts R."/>
        </authorList>
    </citation>
    <scope>NUCLEOTIDE SEQUENCE [LARGE SCALE GENOMIC DNA]</scope>
    <source>
        <strain evidence="2">cv. WU1-14</strain>
    </source>
</reference>
<keyword evidence="2" id="KW-1185">Reference proteome</keyword>
<dbReference type="AlphaFoldDB" id="A0A2P5CYB9"/>
<evidence type="ECO:0000313" key="2">
    <source>
        <dbReference type="Proteomes" id="UP000237105"/>
    </source>
</evidence>
<organism evidence="1 2">
    <name type="scientific">Parasponia andersonii</name>
    <name type="common">Sponia andersonii</name>
    <dbReference type="NCBI Taxonomy" id="3476"/>
    <lineage>
        <taxon>Eukaryota</taxon>
        <taxon>Viridiplantae</taxon>
        <taxon>Streptophyta</taxon>
        <taxon>Embryophyta</taxon>
        <taxon>Tracheophyta</taxon>
        <taxon>Spermatophyta</taxon>
        <taxon>Magnoliopsida</taxon>
        <taxon>eudicotyledons</taxon>
        <taxon>Gunneridae</taxon>
        <taxon>Pentapetalae</taxon>
        <taxon>rosids</taxon>
        <taxon>fabids</taxon>
        <taxon>Rosales</taxon>
        <taxon>Cannabaceae</taxon>
        <taxon>Parasponia</taxon>
    </lineage>
</organism>
<sequence length="105" mass="12562">FLFKATPLFAFSSSLYVYEAISYLFILFMVSLFDLFMLTWISSSSSLFFLFYFWFLRVPKMGIFLGLSNILERSPQNMKHYKANPYYLTSCRRFEPSINFNYHSC</sequence>
<feature type="non-terminal residue" evidence="1">
    <location>
        <position position="1"/>
    </location>
</feature>
<name>A0A2P5CYB9_PARAD</name>